<dbReference type="AlphaFoldDB" id="A0AAE1LNU8"/>
<dbReference type="InterPro" id="IPR050127">
    <property type="entry name" value="Serine_Proteases_S1"/>
</dbReference>
<dbReference type="Pfam" id="PF00089">
    <property type="entry name" value="Trypsin"/>
    <property type="match status" value="1"/>
</dbReference>
<dbReference type="GO" id="GO:0006508">
    <property type="term" value="P:proteolysis"/>
    <property type="evidence" value="ECO:0007669"/>
    <property type="project" value="UniProtKB-KW"/>
</dbReference>
<dbReference type="InterPro" id="IPR009003">
    <property type="entry name" value="Peptidase_S1_PA"/>
</dbReference>
<reference evidence="8" key="1">
    <citation type="submission" date="2021-07" db="EMBL/GenBank/DDBJ databases">
        <authorList>
            <person name="Catto M.A."/>
            <person name="Jacobson A."/>
            <person name="Kennedy G."/>
            <person name="Labadie P."/>
            <person name="Hunt B.G."/>
            <person name="Srinivasan R."/>
        </authorList>
    </citation>
    <scope>NUCLEOTIDE SEQUENCE</scope>
    <source>
        <strain evidence="8">PL_HMW_Pooled</strain>
        <tissue evidence="8">Head</tissue>
    </source>
</reference>
<protein>
    <submittedName>
        <fullName evidence="8">Spaetzle-processing enzyme</fullName>
    </submittedName>
</protein>
<keyword evidence="1" id="KW-0645">Protease</keyword>
<gene>
    <name evidence="8" type="ORF">KUF71_013666</name>
</gene>
<evidence type="ECO:0000259" key="7">
    <source>
        <dbReference type="PROSITE" id="PS50240"/>
    </source>
</evidence>
<keyword evidence="4" id="KW-0720">Serine protease</keyword>
<evidence type="ECO:0000256" key="1">
    <source>
        <dbReference type="ARBA" id="ARBA00022670"/>
    </source>
</evidence>
<reference evidence="8" key="2">
    <citation type="journal article" date="2023" name="BMC Genomics">
        <title>Pest status, molecular evolution, and epigenetic factors derived from the genome assembly of Frankliniella fusca, a thysanopteran phytovirus vector.</title>
        <authorList>
            <person name="Catto M.A."/>
            <person name="Labadie P.E."/>
            <person name="Jacobson A.L."/>
            <person name="Kennedy G.G."/>
            <person name="Srinivasan R."/>
            <person name="Hunt B.G."/>
        </authorList>
    </citation>
    <scope>NUCLEOTIDE SEQUENCE</scope>
    <source>
        <strain evidence="8">PL_HMW_Pooled</strain>
    </source>
</reference>
<dbReference type="InterPro" id="IPR033116">
    <property type="entry name" value="TRYPSIN_SER"/>
</dbReference>
<dbReference type="Gene3D" id="2.40.10.10">
    <property type="entry name" value="Trypsin-like serine proteases"/>
    <property type="match status" value="2"/>
</dbReference>
<dbReference type="PROSITE" id="PS00135">
    <property type="entry name" value="TRYPSIN_SER"/>
    <property type="match status" value="1"/>
</dbReference>
<dbReference type="SUPFAM" id="SSF50494">
    <property type="entry name" value="Trypsin-like serine proteases"/>
    <property type="match status" value="1"/>
</dbReference>
<evidence type="ECO:0000313" key="9">
    <source>
        <dbReference type="Proteomes" id="UP001219518"/>
    </source>
</evidence>
<keyword evidence="3" id="KW-0378">Hydrolase</keyword>
<evidence type="ECO:0000313" key="8">
    <source>
        <dbReference type="EMBL" id="KAK3925459.1"/>
    </source>
</evidence>
<dbReference type="GO" id="GO:0004252">
    <property type="term" value="F:serine-type endopeptidase activity"/>
    <property type="evidence" value="ECO:0007669"/>
    <property type="project" value="InterPro"/>
</dbReference>
<sequence length="159" mass="16636">MKRCLEISEMFPSGCGPAAVKPICLPEQGTVHVDTSEGTSAIVAGWGRTDNSPFSLGSRSLMRASVPLWSEAACRRVFQPLGARVGPGQVCAGGEVGVDSCHGDSGGPLFRPGAVRGETRFVQVGVVSYGLQHCATQGVPGVYARVESYMPWITSNLAP</sequence>
<keyword evidence="5" id="KW-0106">Calcium</keyword>
<dbReference type="CDD" id="cd00190">
    <property type="entry name" value="Tryp_SPc"/>
    <property type="match status" value="1"/>
</dbReference>
<keyword evidence="6" id="KW-0865">Zymogen</keyword>
<organism evidence="8 9">
    <name type="scientific">Frankliniella fusca</name>
    <dbReference type="NCBI Taxonomy" id="407009"/>
    <lineage>
        <taxon>Eukaryota</taxon>
        <taxon>Metazoa</taxon>
        <taxon>Ecdysozoa</taxon>
        <taxon>Arthropoda</taxon>
        <taxon>Hexapoda</taxon>
        <taxon>Insecta</taxon>
        <taxon>Pterygota</taxon>
        <taxon>Neoptera</taxon>
        <taxon>Paraneoptera</taxon>
        <taxon>Thysanoptera</taxon>
        <taxon>Terebrantia</taxon>
        <taxon>Thripoidea</taxon>
        <taxon>Thripidae</taxon>
        <taxon>Frankliniella</taxon>
    </lineage>
</organism>
<dbReference type="FunFam" id="2.40.10.10:FF:000078">
    <property type="entry name" value="Serine protease H137"/>
    <property type="match status" value="1"/>
</dbReference>
<accession>A0AAE1LNU8</accession>
<evidence type="ECO:0000256" key="2">
    <source>
        <dbReference type="ARBA" id="ARBA00022723"/>
    </source>
</evidence>
<feature type="domain" description="Peptidase S1" evidence="7">
    <location>
        <begin position="1"/>
        <end position="158"/>
    </location>
</feature>
<comment type="caution">
    <text evidence="8">The sequence shown here is derived from an EMBL/GenBank/DDBJ whole genome shotgun (WGS) entry which is preliminary data.</text>
</comment>
<dbReference type="GO" id="GO:0005615">
    <property type="term" value="C:extracellular space"/>
    <property type="evidence" value="ECO:0007669"/>
    <property type="project" value="TreeGrafter"/>
</dbReference>
<dbReference type="PANTHER" id="PTHR24264:SF54">
    <property type="entry name" value="PEPTIDASE S1 DOMAIN-CONTAINING PROTEIN"/>
    <property type="match status" value="1"/>
</dbReference>
<dbReference type="PROSITE" id="PS50240">
    <property type="entry name" value="TRYPSIN_DOM"/>
    <property type="match status" value="1"/>
</dbReference>
<dbReference type="EMBL" id="JAHWGI010001227">
    <property type="protein sequence ID" value="KAK3925459.1"/>
    <property type="molecule type" value="Genomic_DNA"/>
</dbReference>
<dbReference type="InterPro" id="IPR043504">
    <property type="entry name" value="Peptidase_S1_PA_chymotrypsin"/>
</dbReference>
<proteinExistence type="predicted"/>
<keyword evidence="9" id="KW-1185">Reference proteome</keyword>
<dbReference type="InterPro" id="IPR001254">
    <property type="entry name" value="Trypsin_dom"/>
</dbReference>
<dbReference type="Proteomes" id="UP001219518">
    <property type="component" value="Unassembled WGS sequence"/>
</dbReference>
<dbReference type="SMART" id="SM00020">
    <property type="entry name" value="Tryp_SPc"/>
    <property type="match status" value="1"/>
</dbReference>
<evidence type="ECO:0000256" key="3">
    <source>
        <dbReference type="ARBA" id="ARBA00022801"/>
    </source>
</evidence>
<dbReference type="PANTHER" id="PTHR24264">
    <property type="entry name" value="TRYPSIN-RELATED"/>
    <property type="match status" value="1"/>
</dbReference>
<keyword evidence="2" id="KW-0479">Metal-binding</keyword>
<evidence type="ECO:0000256" key="4">
    <source>
        <dbReference type="ARBA" id="ARBA00022825"/>
    </source>
</evidence>
<evidence type="ECO:0000256" key="6">
    <source>
        <dbReference type="ARBA" id="ARBA00023145"/>
    </source>
</evidence>
<name>A0AAE1LNU8_9NEOP</name>
<dbReference type="GO" id="GO:0046872">
    <property type="term" value="F:metal ion binding"/>
    <property type="evidence" value="ECO:0007669"/>
    <property type="project" value="UniProtKB-KW"/>
</dbReference>
<evidence type="ECO:0000256" key="5">
    <source>
        <dbReference type="ARBA" id="ARBA00022837"/>
    </source>
</evidence>